<feature type="signal peptide" evidence="2">
    <location>
        <begin position="1"/>
        <end position="25"/>
    </location>
</feature>
<evidence type="ECO:0000313" key="3">
    <source>
        <dbReference type="EMBL" id="GGI02786.1"/>
    </source>
</evidence>
<gene>
    <name evidence="3" type="ORF">GCM10011354_01540</name>
</gene>
<organism evidence="3 4">
    <name type="scientific">Egicoccus halophilus</name>
    <dbReference type="NCBI Taxonomy" id="1670830"/>
    <lineage>
        <taxon>Bacteria</taxon>
        <taxon>Bacillati</taxon>
        <taxon>Actinomycetota</taxon>
        <taxon>Nitriliruptoria</taxon>
        <taxon>Egicoccales</taxon>
        <taxon>Egicoccaceae</taxon>
        <taxon>Egicoccus</taxon>
    </lineage>
</organism>
<evidence type="ECO:0000256" key="1">
    <source>
        <dbReference type="SAM" id="Phobius"/>
    </source>
</evidence>
<reference evidence="3" key="1">
    <citation type="journal article" date="2014" name="Int. J. Syst. Evol. Microbiol.">
        <title>Complete genome sequence of Corynebacterium casei LMG S-19264T (=DSM 44701T), isolated from a smear-ripened cheese.</title>
        <authorList>
            <consortium name="US DOE Joint Genome Institute (JGI-PGF)"/>
            <person name="Walter F."/>
            <person name="Albersmeier A."/>
            <person name="Kalinowski J."/>
            <person name="Ruckert C."/>
        </authorList>
    </citation>
    <scope>NUCLEOTIDE SEQUENCE</scope>
    <source>
        <strain evidence="3">CGMCC 1.14988</strain>
    </source>
</reference>
<protein>
    <submittedName>
        <fullName evidence="3">Uncharacterized protein</fullName>
    </submittedName>
</protein>
<evidence type="ECO:0000313" key="4">
    <source>
        <dbReference type="Proteomes" id="UP000650511"/>
    </source>
</evidence>
<evidence type="ECO:0000256" key="2">
    <source>
        <dbReference type="SAM" id="SignalP"/>
    </source>
</evidence>
<dbReference type="Proteomes" id="UP000650511">
    <property type="component" value="Unassembled WGS sequence"/>
</dbReference>
<dbReference type="RefSeq" id="WP_130648201.1">
    <property type="nucleotide sequence ID" value="NZ_BMHA01000001.1"/>
</dbReference>
<reference evidence="3" key="2">
    <citation type="submission" date="2020-09" db="EMBL/GenBank/DDBJ databases">
        <authorList>
            <person name="Sun Q."/>
            <person name="Zhou Y."/>
        </authorList>
    </citation>
    <scope>NUCLEOTIDE SEQUENCE</scope>
    <source>
        <strain evidence="3">CGMCC 1.14988</strain>
    </source>
</reference>
<dbReference type="EMBL" id="BMHA01000001">
    <property type="protein sequence ID" value="GGI02786.1"/>
    <property type="molecule type" value="Genomic_DNA"/>
</dbReference>
<keyword evidence="1" id="KW-0812">Transmembrane</keyword>
<proteinExistence type="predicted"/>
<accession>A0A8J3A7J1</accession>
<keyword evidence="1" id="KW-0472">Membrane</keyword>
<keyword evidence="4" id="KW-1185">Reference proteome</keyword>
<comment type="caution">
    <text evidence="3">The sequence shown here is derived from an EMBL/GenBank/DDBJ whole genome shotgun (WGS) entry which is preliminary data.</text>
</comment>
<dbReference type="AlphaFoldDB" id="A0A8J3A7J1"/>
<sequence>MRRRWTTCLSLALMGMLLGALPAAAQSADAEALLIAPSVDEFCTAIEELAAGADPEELAELVEGDGGQWAAMFAPEPIDRADVGDVADNLEELLAESDGDVASASHDGMALVVTLLPDPTQCEGFADWGVEEGEQMEPGAYLIAPSADEFCAAVEELFEELLADEGAMEDAAPGDDLGVSPAVLEAFEPDLIDLSTDERYAALADAMSTTRTGYDADVLSVTTDGESVLVVALPDLTDCDLGMDDVPVDGVEAGFGGAASDNVPPIALLLLGLGAGALALGVRTLRTDAA</sequence>
<feature type="transmembrane region" description="Helical" evidence="1">
    <location>
        <begin position="266"/>
        <end position="285"/>
    </location>
</feature>
<keyword evidence="1" id="KW-1133">Transmembrane helix</keyword>
<name>A0A8J3A7J1_9ACTN</name>
<feature type="chain" id="PRO_5039102315" evidence="2">
    <location>
        <begin position="26"/>
        <end position="290"/>
    </location>
</feature>
<keyword evidence="2" id="KW-0732">Signal</keyword>